<dbReference type="GO" id="GO:0006357">
    <property type="term" value="P:regulation of transcription by RNA polymerase II"/>
    <property type="evidence" value="ECO:0007669"/>
    <property type="project" value="InterPro"/>
</dbReference>
<organism evidence="7 8">
    <name type="scientific">Ciona savignyi</name>
    <name type="common">Pacific transparent sea squirt</name>
    <dbReference type="NCBI Taxonomy" id="51511"/>
    <lineage>
        <taxon>Eukaryota</taxon>
        <taxon>Metazoa</taxon>
        <taxon>Chordata</taxon>
        <taxon>Tunicata</taxon>
        <taxon>Ascidiacea</taxon>
        <taxon>Phlebobranchia</taxon>
        <taxon>Cionidae</taxon>
        <taxon>Ciona</taxon>
    </lineage>
</organism>
<evidence type="ECO:0000256" key="6">
    <source>
        <dbReference type="RuleBase" id="RU364147"/>
    </source>
</evidence>
<dbReference type="InterPro" id="IPR019404">
    <property type="entry name" value="Mediator_Med11"/>
</dbReference>
<reference evidence="8" key="1">
    <citation type="submission" date="2003-08" db="EMBL/GenBank/DDBJ databases">
        <authorList>
            <person name="Birren B."/>
            <person name="Nusbaum C."/>
            <person name="Abebe A."/>
            <person name="Abouelleil A."/>
            <person name="Adekoya E."/>
            <person name="Ait-zahra M."/>
            <person name="Allen N."/>
            <person name="Allen T."/>
            <person name="An P."/>
            <person name="Anderson M."/>
            <person name="Anderson S."/>
            <person name="Arachchi H."/>
            <person name="Armbruster J."/>
            <person name="Bachantsang P."/>
            <person name="Baldwin J."/>
            <person name="Barry A."/>
            <person name="Bayul T."/>
            <person name="Blitshsteyn B."/>
            <person name="Bloom T."/>
            <person name="Blye J."/>
            <person name="Boguslavskiy L."/>
            <person name="Borowsky M."/>
            <person name="Boukhgalter B."/>
            <person name="Brunache A."/>
            <person name="Butler J."/>
            <person name="Calixte N."/>
            <person name="Calvo S."/>
            <person name="Camarata J."/>
            <person name="Campo K."/>
            <person name="Chang J."/>
            <person name="Cheshatsang Y."/>
            <person name="Citroen M."/>
            <person name="Collymore A."/>
            <person name="Considine T."/>
            <person name="Cook A."/>
            <person name="Cooke P."/>
            <person name="Corum B."/>
            <person name="Cuomo C."/>
            <person name="David R."/>
            <person name="Dawoe T."/>
            <person name="Degray S."/>
            <person name="Dodge S."/>
            <person name="Dooley K."/>
            <person name="Dorje P."/>
            <person name="Dorjee K."/>
            <person name="Dorris L."/>
            <person name="Duffey N."/>
            <person name="Dupes A."/>
            <person name="Elkins T."/>
            <person name="Engels R."/>
            <person name="Erickson J."/>
            <person name="Farina A."/>
            <person name="Faro S."/>
            <person name="Ferreira P."/>
            <person name="Fischer H."/>
            <person name="Fitzgerald M."/>
            <person name="Foley K."/>
            <person name="Gage D."/>
            <person name="Galagan J."/>
            <person name="Gearin G."/>
            <person name="Gnerre S."/>
            <person name="Gnirke A."/>
            <person name="Goyette A."/>
            <person name="Graham J."/>
            <person name="Grandbois E."/>
            <person name="Gyaltsen K."/>
            <person name="Hafez N."/>
            <person name="Hagopian D."/>
            <person name="Hagos B."/>
            <person name="Hall J."/>
            <person name="Hatcher B."/>
            <person name="Heller A."/>
            <person name="Higgins H."/>
            <person name="Honan T."/>
            <person name="Horn A."/>
            <person name="Houde N."/>
            <person name="Hughes L."/>
            <person name="Hulme W."/>
            <person name="Husby E."/>
            <person name="Iliev I."/>
            <person name="Jaffe D."/>
            <person name="Jones C."/>
            <person name="Kamal M."/>
            <person name="Kamat A."/>
            <person name="Kamvysselis M."/>
            <person name="Karlsson E."/>
            <person name="Kells C."/>
            <person name="Kieu A."/>
            <person name="Kisner P."/>
            <person name="Kodira C."/>
            <person name="Kulbokas E."/>
            <person name="Labutti K."/>
            <person name="Lama D."/>
            <person name="Landers T."/>
            <person name="Leger J."/>
            <person name="Levine S."/>
            <person name="Lewis D."/>
            <person name="Lewis T."/>
            <person name="Lindblad-toh K."/>
            <person name="Liu X."/>
            <person name="Lokyitsang T."/>
            <person name="Lokyitsang Y."/>
            <person name="Lucien O."/>
            <person name="Lui A."/>
            <person name="Ma L.J."/>
            <person name="Mabbitt R."/>
            <person name="Macdonald J."/>
            <person name="Maclean C."/>
            <person name="Major J."/>
            <person name="Manning J."/>
            <person name="Marabella R."/>
            <person name="Maru K."/>
            <person name="Matthews C."/>
            <person name="Mauceli E."/>
            <person name="Mccarthy M."/>
            <person name="Mcdonough S."/>
            <person name="Mcghee T."/>
            <person name="Meldrim J."/>
            <person name="Meneus L."/>
            <person name="Mesirov J."/>
            <person name="Mihalev A."/>
            <person name="Mihova T."/>
            <person name="Mikkelsen T."/>
            <person name="Mlenga V."/>
            <person name="Moru K."/>
            <person name="Mozes J."/>
            <person name="Mulrain L."/>
            <person name="Munson G."/>
            <person name="Naylor J."/>
            <person name="Newes C."/>
            <person name="Nguyen C."/>
            <person name="Nguyen N."/>
            <person name="Nguyen T."/>
            <person name="Nicol R."/>
            <person name="Nielsen C."/>
            <person name="Nizzari M."/>
            <person name="Norbu C."/>
            <person name="Norbu N."/>
            <person name="O'donnell P."/>
            <person name="Okoawo O."/>
            <person name="O'leary S."/>
            <person name="Omotosho B."/>
            <person name="O'neill K."/>
            <person name="Osman S."/>
            <person name="Parker S."/>
            <person name="Perrin D."/>
            <person name="Phunkhang P."/>
            <person name="Piqani B."/>
            <person name="Purcell S."/>
            <person name="Rachupka T."/>
            <person name="Ramasamy U."/>
            <person name="Rameau R."/>
            <person name="Ray V."/>
            <person name="Raymond C."/>
            <person name="Retta R."/>
            <person name="Richardson S."/>
            <person name="Rise C."/>
            <person name="Rodriguez J."/>
            <person name="Rogers J."/>
            <person name="Rogov P."/>
            <person name="Rutman M."/>
            <person name="Schupbach R."/>
            <person name="Seaman C."/>
            <person name="Settipalli S."/>
            <person name="Sharpe T."/>
            <person name="Sheridan J."/>
            <person name="Sherpa N."/>
            <person name="Shi J."/>
            <person name="Smirnov S."/>
            <person name="Smith C."/>
            <person name="Sougnez C."/>
            <person name="Spencer B."/>
            <person name="Stalker J."/>
            <person name="Stange-thomann N."/>
            <person name="Stavropoulos S."/>
            <person name="Stetson K."/>
            <person name="Stone C."/>
            <person name="Stone S."/>
            <person name="Stubbs M."/>
            <person name="Talamas J."/>
            <person name="Tchuinga P."/>
            <person name="Tenzing P."/>
            <person name="Tesfaye S."/>
            <person name="Theodore J."/>
            <person name="Thoulutsang Y."/>
            <person name="Topham K."/>
            <person name="Towey S."/>
            <person name="Tsamla T."/>
            <person name="Tsomo N."/>
            <person name="Vallee D."/>
            <person name="Vassiliev H."/>
            <person name="Venkataraman V."/>
            <person name="Vinson J."/>
            <person name="Vo A."/>
            <person name="Wade C."/>
            <person name="Wang S."/>
            <person name="Wangchuk T."/>
            <person name="Wangdi T."/>
            <person name="Whittaker C."/>
            <person name="Wilkinson J."/>
            <person name="Wu Y."/>
            <person name="Wyman D."/>
            <person name="Yadav S."/>
            <person name="Yang S."/>
            <person name="Yang X."/>
            <person name="Yeager S."/>
            <person name="Yee E."/>
            <person name="Young G."/>
            <person name="Zainoun J."/>
            <person name="Zembeck L."/>
            <person name="Zimmer A."/>
            <person name="Zody M."/>
            <person name="Lander E."/>
        </authorList>
    </citation>
    <scope>NUCLEOTIDE SEQUENCE [LARGE SCALE GENOMIC DNA]</scope>
</reference>
<keyword evidence="6" id="KW-0804">Transcription</keyword>
<evidence type="ECO:0000256" key="4">
    <source>
        <dbReference type="ARBA" id="ARBA00023242"/>
    </source>
</evidence>
<accession>H2YNC8</accession>
<comment type="subcellular location">
    <subcellularLocation>
        <location evidence="1 6">Nucleus</location>
    </subcellularLocation>
</comment>
<comment type="subunit">
    <text evidence="6">Component of the Mediator complex.</text>
</comment>
<dbReference type="PANTHER" id="PTHR22890">
    <property type="entry name" value="MEDIATOR OF RNA POLYMERASE II TRANSCRIPTION SUBUNIT 11"/>
    <property type="match status" value="1"/>
</dbReference>
<keyword evidence="4 6" id="KW-0539">Nucleus</keyword>
<keyword evidence="6" id="KW-0805">Transcription regulation</keyword>
<dbReference type="Proteomes" id="UP000007875">
    <property type="component" value="Unassembled WGS sequence"/>
</dbReference>
<evidence type="ECO:0000313" key="8">
    <source>
        <dbReference type="Proteomes" id="UP000007875"/>
    </source>
</evidence>
<dbReference type="HOGENOM" id="CLU_123010_1_0_1"/>
<keyword evidence="6" id="KW-0010">Activator</keyword>
<proteinExistence type="inferred from homology"/>
<name>H2YNC8_CIOSA</name>
<evidence type="ECO:0000313" key="7">
    <source>
        <dbReference type="Ensembl" id="ENSCSAVP00000006835.1"/>
    </source>
</evidence>
<reference evidence="7" key="2">
    <citation type="submission" date="2025-08" db="UniProtKB">
        <authorList>
            <consortium name="Ensembl"/>
        </authorList>
    </citation>
    <scope>IDENTIFICATION</scope>
</reference>
<dbReference type="AlphaFoldDB" id="H2YNC8"/>
<comment type="function">
    <text evidence="6">Component of the Mediator complex, a coactivator involved in the regulated transcription of nearly all RNA polymerase II-dependent genes. Mediator functions as a bridge to convey information from gene-specific regulatory proteins to the basal RNA polymerase II transcription machinery. Mediator is recruited to promoters by direct interactions with regulatory proteins and serves as a scaffold for the assembly of a functional pre-initiation complex with RNA polymerase II and the general transcription factors.</text>
</comment>
<dbReference type="Ensembl" id="ENSCSAVT00000006922.1">
    <property type="protein sequence ID" value="ENSCSAVP00000006835.1"/>
    <property type="gene ID" value="ENSCSAVG00000004079.1"/>
</dbReference>
<gene>
    <name evidence="6" type="primary">MED11</name>
</gene>
<dbReference type="GO" id="GO:0016592">
    <property type="term" value="C:mediator complex"/>
    <property type="evidence" value="ECO:0007669"/>
    <property type="project" value="InterPro"/>
</dbReference>
<sequence length="119" mass="13385">MNPSAAGLSNNVANRIKKLEEIEKKITSAIQSAGLTFQELSKDKLNDRLIEKHTNTFTTSMDEVDTEMATQISYLSQVATNQQHEGSCYDSRKKWQLNKDLISQLSTEVDNMTNTCQPT</sequence>
<protein>
    <recommendedName>
        <fullName evidence="3 6">Mediator of RNA polymerase II transcription subunit 11</fullName>
    </recommendedName>
    <alternativeName>
        <fullName evidence="5 6">Mediator complex subunit 11</fullName>
    </alternativeName>
</protein>
<reference evidence="7" key="3">
    <citation type="submission" date="2025-09" db="UniProtKB">
        <authorList>
            <consortium name="Ensembl"/>
        </authorList>
    </citation>
    <scope>IDENTIFICATION</scope>
</reference>
<comment type="similarity">
    <text evidence="2 6">Belongs to the Mediator complex subunit 11 family.</text>
</comment>
<evidence type="ECO:0000256" key="2">
    <source>
        <dbReference type="ARBA" id="ARBA00008186"/>
    </source>
</evidence>
<dbReference type="Pfam" id="PF10280">
    <property type="entry name" value="Med11"/>
    <property type="match status" value="1"/>
</dbReference>
<evidence type="ECO:0000256" key="5">
    <source>
        <dbReference type="ARBA" id="ARBA00032011"/>
    </source>
</evidence>
<keyword evidence="8" id="KW-1185">Reference proteome</keyword>
<evidence type="ECO:0000256" key="1">
    <source>
        <dbReference type="ARBA" id="ARBA00004123"/>
    </source>
</evidence>
<dbReference type="GO" id="GO:0003712">
    <property type="term" value="F:transcription coregulator activity"/>
    <property type="evidence" value="ECO:0007669"/>
    <property type="project" value="InterPro"/>
</dbReference>
<evidence type="ECO:0000256" key="3">
    <source>
        <dbReference type="ARBA" id="ARBA00019621"/>
    </source>
</evidence>
<dbReference type="GeneTree" id="ENSGT00940000171045"/>
<dbReference type="Gene3D" id="1.10.287.3490">
    <property type="match status" value="1"/>
</dbReference>